<dbReference type="AlphaFoldDB" id="A0AAW2MAW1"/>
<sequence length="307" mass="34095">MFKDKVMQLARQGKISLEEDSVATNAIRIESGHVDGKKDSCNPMHGDNITSNEDTLLEKEDSSEADDCMSTITFTDEDLLLGSKPHNRPLFFDGYVHEQKVNKILIEGGSVVNILPLRILKELRIPIDELSNNLLMIQCFNQGGQRVVGIIRIQLTIEDIVSSALSHVIDAKTSYNMLRDAKKGKEVLPPKEPKSCNNQNIRKNDSSILEVELSKGPALLLTQINMKQPSKPSRKGFVPSTQEEEGGHEALAIDEKGFDPKAFKLLIKAGYNPKEKLSLEKLPPEAIDMKLHGLNATQIMLSLFALL</sequence>
<dbReference type="EMBL" id="JACGWM010000014">
    <property type="protein sequence ID" value="KAL0328113.1"/>
    <property type="molecule type" value="Genomic_DNA"/>
</dbReference>
<dbReference type="PANTHER" id="PTHR33240">
    <property type="entry name" value="OS08G0508500 PROTEIN"/>
    <property type="match status" value="1"/>
</dbReference>
<reference evidence="2" key="1">
    <citation type="submission" date="2020-06" db="EMBL/GenBank/DDBJ databases">
        <authorList>
            <person name="Li T."/>
            <person name="Hu X."/>
            <person name="Zhang T."/>
            <person name="Song X."/>
            <person name="Zhang H."/>
            <person name="Dai N."/>
            <person name="Sheng W."/>
            <person name="Hou X."/>
            <person name="Wei L."/>
        </authorList>
    </citation>
    <scope>NUCLEOTIDE SEQUENCE</scope>
    <source>
        <strain evidence="2">KEN8</strain>
        <tissue evidence="2">Leaf</tissue>
    </source>
</reference>
<reference evidence="2" key="2">
    <citation type="journal article" date="2024" name="Plant">
        <title>Genomic evolution and insights into agronomic trait innovations of Sesamum species.</title>
        <authorList>
            <person name="Miao H."/>
            <person name="Wang L."/>
            <person name="Qu L."/>
            <person name="Liu H."/>
            <person name="Sun Y."/>
            <person name="Le M."/>
            <person name="Wang Q."/>
            <person name="Wei S."/>
            <person name="Zheng Y."/>
            <person name="Lin W."/>
            <person name="Duan Y."/>
            <person name="Cao H."/>
            <person name="Xiong S."/>
            <person name="Wang X."/>
            <person name="Wei L."/>
            <person name="Li C."/>
            <person name="Ma Q."/>
            <person name="Ju M."/>
            <person name="Zhao R."/>
            <person name="Li G."/>
            <person name="Mu C."/>
            <person name="Tian Q."/>
            <person name="Mei H."/>
            <person name="Zhang T."/>
            <person name="Gao T."/>
            <person name="Zhang H."/>
        </authorList>
    </citation>
    <scope>NUCLEOTIDE SEQUENCE</scope>
    <source>
        <strain evidence="2">KEN8</strain>
    </source>
</reference>
<evidence type="ECO:0000313" key="2">
    <source>
        <dbReference type="EMBL" id="KAL0328113.1"/>
    </source>
</evidence>
<accession>A0AAW2MAW1</accession>
<gene>
    <name evidence="2" type="ORF">Scaly_2243900</name>
</gene>
<feature type="region of interest" description="Disordered" evidence="1">
    <location>
        <begin position="34"/>
        <end position="62"/>
    </location>
</feature>
<evidence type="ECO:0000256" key="1">
    <source>
        <dbReference type="SAM" id="MobiDB-lite"/>
    </source>
</evidence>
<comment type="caution">
    <text evidence="2">The sequence shown here is derived from an EMBL/GenBank/DDBJ whole genome shotgun (WGS) entry which is preliminary data.</text>
</comment>
<name>A0AAW2MAW1_9LAMI</name>
<dbReference type="PANTHER" id="PTHR33240:SF15">
    <property type="entry name" value="GAG-PRO-LIKE PROTEIN"/>
    <property type="match status" value="1"/>
</dbReference>
<proteinExistence type="predicted"/>
<protein>
    <submittedName>
        <fullName evidence="2">Uncharacterized protein</fullName>
    </submittedName>
</protein>
<organism evidence="2">
    <name type="scientific">Sesamum calycinum</name>
    <dbReference type="NCBI Taxonomy" id="2727403"/>
    <lineage>
        <taxon>Eukaryota</taxon>
        <taxon>Viridiplantae</taxon>
        <taxon>Streptophyta</taxon>
        <taxon>Embryophyta</taxon>
        <taxon>Tracheophyta</taxon>
        <taxon>Spermatophyta</taxon>
        <taxon>Magnoliopsida</taxon>
        <taxon>eudicotyledons</taxon>
        <taxon>Gunneridae</taxon>
        <taxon>Pentapetalae</taxon>
        <taxon>asterids</taxon>
        <taxon>lamiids</taxon>
        <taxon>Lamiales</taxon>
        <taxon>Pedaliaceae</taxon>
        <taxon>Sesamum</taxon>
    </lineage>
</organism>